<gene>
    <name evidence="1" type="ORF">RRG08_031060</name>
</gene>
<dbReference type="AlphaFoldDB" id="A0AAE0ZH42"/>
<dbReference type="Proteomes" id="UP001283361">
    <property type="component" value="Unassembled WGS sequence"/>
</dbReference>
<evidence type="ECO:0000313" key="1">
    <source>
        <dbReference type="EMBL" id="KAK3768267.1"/>
    </source>
</evidence>
<reference evidence="1" key="1">
    <citation type="journal article" date="2023" name="G3 (Bethesda)">
        <title>A reference genome for the long-term kleptoplast-retaining sea slug Elysia crispata morphotype clarki.</title>
        <authorList>
            <person name="Eastman K.E."/>
            <person name="Pendleton A.L."/>
            <person name="Shaikh M.A."/>
            <person name="Suttiyut T."/>
            <person name="Ogas R."/>
            <person name="Tomko P."/>
            <person name="Gavelis G."/>
            <person name="Widhalm J.R."/>
            <person name="Wisecaver J.H."/>
        </authorList>
    </citation>
    <scope>NUCLEOTIDE SEQUENCE</scope>
    <source>
        <strain evidence="1">ECLA1</strain>
    </source>
</reference>
<name>A0AAE0ZH42_9GAST</name>
<proteinExistence type="predicted"/>
<accession>A0AAE0ZH42</accession>
<evidence type="ECO:0000313" key="2">
    <source>
        <dbReference type="Proteomes" id="UP001283361"/>
    </source>
</evidence>
<dbReference type="EMBL" id="JAWDGP010004062">
    <property type="protein sequence ID" value="KAK3768267.1"/>
    <property type="molecule type" value="Genomic_DNA"/>
</dbReference>
<sequence>MGYKSAREYCWCAISGVLSLGGSEQLRKLVRVKLGCLAPWIIRSLSIVYPDRTRLHLNLCQVSTRPPKPGCERST</sequence>
<protein>
    <submittedName>
        <fullName evidence="1">Uncharacterized protein</fullName>
    </submittedName>
</protein>
<comment type="caution">
    <text evidence="1">The sequence shown here is derived from an EMBL/GenBank/DDBJ whole genome shotgun (WGS) entry which is preliminary data.</text>
</comment>
<keyword evidence="2" id="KW-1185">Reference proteome</keyword>
<organism evidence="1 2">
    <name type="scientific">Elysia crispata</name>
    <name type="common">lettuce slug</name>
    <dbReference type="NCBI Taxonomy" id="231223"/>
    <lineage>
        <taxon>Eukaryota</taxon>
        <taxon>Metazoa</taxon>
        <taxon>Spiralia</taxon>
        <taxon>Lophotrochozoa</taxon>
        <taxon>Mollusca</taxon>
        <taxon>Gastropoda</taxon>
        <taxon>Heterobranchia</taxon>
        <taxon>Euthyneura</taxon>
        <taxon>Panpulmonata</taxon>
        <taxon>Sacoglossa</taxon>
        <taxon>Placobranchoidea</taxon>
        <taxon>Plakobranchidae</taxon>
        <taxon>Elysia</taxon>
    </lineage>
</organism>